<dbReference type="Gene3D" id="1.10.600.10">
    <property type="entry name" value="Farnesyl Diphosphate Synthase"/>
    <property type="match status" value="1"/>
</dbReference>
<dbReference type="CDD" id="cd00685">
    <property type="entry name" value="Trans_IPPS_HT"/>
    <property type="match status" value="1"/>
</dbReference>
<keyword evidence="3 7" id="KW-0808">Transferase</keyword>
<sequence>MKFTSNTLAAVVALAFAATSTTTEAFAPSTTSTRSTQQWATVSDEASTEFDLGEYVMSKQPVLNAMLQDSVKSVDPPNTDLIAECMEYSLMAGGKRIRPVLCLAAAEMFAPSMEEAEAAALPTATALEMIHTMSLMHDDLPSMDNDDLRRGKPTSHVVYGEDLAILGGDSMLSTSFQWIAEHTPRDKVDAATILDIIVRVGDCVGNKGIVGGQVLDLLCEGRRGKRDVTVDDLKWIHEHKTGALLAASVSCGAILGGANKEEVDACEKFALNIGLAFQIADDILDVTASTEDLGKTAAKDLVADKTTYPKLLGLDGARAEAQRLTEEAKKELEVFGDRAIPLLALADYIINRKN</sequence>
<evidence type="ECO:0000256" key="1">
    <source>
        <dbReference type="ARBA" id="ARBA00001946"/>
    </source>
</evidence>
<dbReference type="PROSITE" id="PS00723">
    <property type="entry name" value="POLYPRENYL_SYNTHASE_1"/>
    <property type="match status" value="1"/>
</dbReference>
<dbReference type="SFLD" id="SFLDS00005">
    <property type="entry name" value="Isoprenoid_Synthase_Type_I"/>
    <property type="match status" value="1"/>
</dbReference>
<dbReference type="NCBIfam" id="NF045485">
    <property type="entry name" value="FPPsyn"/>
    <property type="match status" value="1"/>
</dbReference>
<evidence type="ECO:0000256" key="5">
    <source>
        <dbReference type="ARBA" id="ARBA00022842"/>
    </source>
</evidence>
<comment type="cofactor">
    <cofactor evidence="1">
        <name>Mg(2+)</name>
        <dbReference type="ChEBI" id="CHEBI:18420"/>
    </cofactor>
</comment>
<dbReference type="SFLD" id="SFLDG01017">
    <property type="entry name" value="Polyprenyl_Transferase_Like"/>
    <property type="match status" value="1"/>
</dbReference>
<comment type="similarity">
    <text evidence="2 7">Belongs to the FPP/GGPP synthase family.</text>
</comment>
<keyword evidence="8" id="KW-0732">Signal</keyword>
<keyword evidence="4" id="KW-0479">Metal-binding</keyword>
<evidence type="ECO:0000256" key="3">
    <source>
        <dbReference type="ARBA" id="ARBA00022679"/>
    </source>
</evidence>
<dbReference type="GO" id="GO:0005737">
    <property type="term" value="C:cytoplasm"/>
    <property type="evidence" value="ECO:0007669"/>
    <property type="project" value="UniProtKB-ARBA"/>
</dbReference>
<reference evidence="9" key="1">
    <citation type="submission" date="2021-01" db="EMBL/GenBank/DDBJ databases">
        <authorList>
            <person name="Corre E."/>
            <person name="Pelletier E."/>
            <person name="Niang G."/>
            <person name="Scheremetjew M."/>
            <person name="Finn R."/>
            <person name="Kale V."/>
            <person name="Holt S."/>
            <person name="Cochrane G."/>
            <person name="Meng A."/>
            <person name="Brown T."/>
            <person name="Cohen L."/>
        </authorList>
    </citation>
    <scope>NUCLEOTIDE SEQUENCE</scope>
    <source>
        <strain evidence="9">10249 10 AB</strain>
    </source>
</reference>
<dbReference type="GO" id="GO:0046872">
    <property type="term" value="F:metal ion binding"/>
    <property type="evidence" value="ECO:0007669"/>
    <property type="project" value="UniProtKB-KW"/>
</dbReference>
<evidence type="ECO:0000256" key="8">
    <source>
        <dbReference type="SAM" id="SignalP"/>
    </source>
</evidence>
<dbReference type="PANTHER" id="PTHR43281:SF1">
    <property type="entry name" value="FARNESYL DIPHOSPHATE SYNTHASE"/>
    <property type="match status" value="1"/>
</dbReference>
<dbReference type="SUPFAM" id="SSF48576">
    <property type="entry name" value="Terpenoid synthases"/>
    <property type="match status" value="1"/>
</dbReference>
<dbReference type="InterPro" id="IPR000092">
    <property type="entry name" value="Polyprenyl_synt"/>
</dbReference>
<protein>
    <recommendedName>
        <fullName evidence="10">Geranylgeranyl diphosphate synthase</fullName>
    </recommendedName>
</protein>
<evidence type="ECO:0000256" key="6">
    <source>
        <dbReference type="ARBA" id="ARBA00023229"/>
    </source>
</evidence>
<dbReference type="AlphaFoldDB" id="A0A7S4EIM4"/>
<evidence type="ECO:0000313" key="9">
    <source>
        <dbReference type="EMBL" id="CAE0715501.1"/>
    </source>
</evidence>
<dbReference type="InterPro" id="IPR053378">
    <property type="entry name" value="Prenyl_diphosphate_synthase"/>
</dbReference>
<dbReference type="Pfam" id="PF00348">
    <property type="entry name" value="polyprenyl_synt"/>
    <property type="match status" value="1"/>
</dbReference>
<dbReference type="InterPro" id="IPR008949">
    <property type="entry name" value="Isoprenoid_synthase_dom_sf"/>
</dbReference>
<dbReference type="GO" id="GO:0004659">
    <property type="term" value="F:prenyltransferase activity"/>
    <property type="evidence" value="ECO:0007669"/>
    <property type="project" value="InterPro"/>
</dbReference>
<dbReference type="PANTHER" id="PTHR43281">
    <property type="entry name" value="FARNESYL DIPHOSPHATE SYNTHASE"/>
    <property type="match status" value="1"/>
</dbReference>
<feature type="signal peptide" evidence="8">
    <location>
        <begin position="1"/>
        <end position="25"/>
    </location>
</feature>
<keyword evidence="6" id="KW-0414">Isoprene biosynthesis</keyword>
<dbReference type="InterPro" id="IPR033749">
    <property type="entry name" value="Polyprenyl_synt_CS"/>
</dbReference>
<evidence type="ECO:0000256" key="2">
    <source>
        <dbReference type="ARBA" id="ARBA00006706"/>
    </source>
</evidence>
<feature type="chain" id="PRO_5031260298" description="Geranylgeranyl diphosphate synthase" evidence="8">
    <location>
        <begin position="26"/>
        <end position="354"/>
    </location>
</feature>
<dbReference type="EMBL" id="HBIX01010956">
    <property type="protein sequence ID" value="CAE0715501.1"/>
    <property type="molecule type" value="Transcribed_RNA"/>
</dbReference>
<accession>A0A7S4EIM4</accession>
<keyword evidence="5" id="KW-0460">Magnesium</keyword>
<dbReference type="PROSITE" id="PS00444">
    <property type="entry name" value="POLYPRENYL_SYNTHASE_2"/>
    <property type="match status" value="1"/>
</dbReference>
<dbReference type="GO" id="GO:0008299">
    <property type="term" value="P:isoprenoid biosynthetic process"/>
    <property type="evidence" value="ECO:0007669"/>
    <property type="project" value="UniProtKB-KW"/>
</dbReference>
<gene>
    <name evidence="9" type="ORF">PAUS00366_LOCUS8253</name>
</gene>
<evidence type="ECO:0008006" key="10">
    <source>
        <dbReference type="Google" id="ProtNLM"/>
    </source>
</evidence>
<dbReference type="FunFam" id="1.10.600.10:FF:000001">
    <property type="entry name" value="Geranylgeranyl diphosphate synthase"/>
    <property type="match status" value="1"/>
</dbReference>
<proteinExistence type="inferred from homology"/>
<organism evidence="9">
    <name type="scientific">Pseudo-nitzschia australis</name>
    <dbReference type="NCBI Taxonomy" id="44445"/>
    <lineage>
        <taxon>Eukaryota</taxon>
        <taxon>Sar</taxon>
        <taxon>Stramenopiles</taxon>
        <taxon>Ochrophyta</taxon>
        <taxon>Bacillariophyta</taxon>
        <taxon>Bacillariophyceae</taxon>
        <taxon>Bacillariophycidae</taxon>
        <taxon>Bacillariales</taxon>
        <taxon>Bacillariaceae</taxon>
        <taxon>Pseudo-nitzschia</taxon>
    </lineage>
</organism>
<evidence type="ECO:0000256" key="7">
    <source>
        <dbReference type="RuleBase" id="RU004466"/>
    </source>
</evidence>
<evidence type="ECO:0000256" key="4">
    <source>
        <dbReference type="ARBA" id="ARBA00022723"/>
    </source>
</evidence>
<name>A0A7S4EIM4_9STRA</name>